<reference evidence="2" key="1">
    <citation type="journal article" date="2019" name="Int. J. Syst. Evol. Microbiol.">
        <title>The Global Catalogue of Microorganisms (GCM) 10K type strain sequencing project: providing services to taxonomists for standard genome sequencing and annotation.</title>
        <authorList>
            <consortium name="The Broad Institute Genomics Platform"/>
            <consortium name="The Broad Institute Genome Sequencing Center for Infectious Disease"/>
            <person name="Wu L."/>
            <person name="Ma J."/>
        </authorList>
    </citation>
    <scope>NUCLEOTIDE SEQUENCE [LARGE SCALE GENOMIC DNA]</scope>
    <source>
        <strain evidence="2">ZS-35-S2</strain>
    </source>
</reference>
<evidence type="ECO:0000313" key="2">
    <source>
        <dbReference type="Proteomes" id="UP001596203"/>
    </source>
</evidence>
<gene>
    <name evidence="1" type="ORF">ACFP2T_27720</name>
</gene>
<dbReference type="EMBL" id="JBHSPR010000024">
    <property type="protein sequence ID" value="MFC6019971.1"/>
    <property type="molecule type" value="Genomic_DNA"/>
</dbReference>
<name>A0ABW1KDW6_9ACTN</name>
<accession>A0ABW1KDW6</accession>
<sequence length="319" mass="34596">MSALVDEVKDPGSPVAMWLRGTFPHHKDVQLAYRISAGPARVLPSPAVASGTQGAAIDWWLRMLVDRAVSVDLALTGLMSRRVSCVRAGLELLFELGGIDREGRIQPVDSTRLSDRPDEWWARLCYALALWVELHRAASVEGSRLTRLGPDSRAADLLALANDDEVADLIAMRDLAIRHLLPALPPGPVCSGAAFDGSRDLHADSDLIAGGVLVDFKAGRGGKPRADGSRAAGLARAELDQLLGYAMMAYSDTFALHTVAIYAVRFGHYAAWPITDLCAQLAGRPVDFPTLRQEFARVLQVELPAYWAEPRQKRQSVAG</sequence>
<dbReference type="Proteomes" id="UP001596203">
    <property type="component" value="Unassembled WGS sequence"/>
</dbReference>
<protein>
    <recommendedName>
        <fullName evidence="3">PD-(D/E)XK endonuclease-like domain-containing protein</fullName>
    </recommendedName>
</protein>
<comment type="caution">
    <text evidence="1">The sequence shown here is derived from an EMBL/GenBank/DDBJ whole genome shotgun (WGS) entry which is preliminary data.</text>
</comment>
<keyword evidence="2" id="KW-1185">Reference proteome</keyword>
<proteinExistence type="predicted"/>
<evidence type="ECO:0008006" key="3">
    <source>
        <dbReference type="Google" id="ProtNLM"/>
    </source>
</evidence>
<evidence type="ECO:0000313" key="1">
    <source>
        <dbReference type="EMBL" id="MFC6019971.1"/>
    </source>
</evidence>
<organism evidence="1 2">
    <name type="scientific">Plantactinospora solaniradicis</name>
    <dbReference type="NCBI Taxonomy" id="1723736"/>
    <lineage>
        <taxon>Bacteria</taxon>
        <taxon>Bacillati</taxon>
        <taxon>Actinomycetota</taxon>
        <taxon>Actinomycetes</taxon>
        <taxon>Micromonosporales</taxon>
        <taxon>Micromonosporaceae</taxon>
        <taxon>Plantactinospora</taxon>
    </lineage>
</organism>
<dbReference type="RefSeq" id="WP_377426558.1">
    <property type="nucleotide sequence ID" value="NZ_JBHSPR010000024.1"/>
</dbReference>